<dbReference type="Proteomes" id="UP000576209">
    <property type="component" value="Unassembled WGS sequence"/>
</dbReference>
<evidence type="ECO:0000313" key="8">
    <source>
        <dbReference type="Proteomes" id="UP000576209"/>
    </source>
</evidence>
<keyword evidence="3" id="KW-0520">NAD</keyword>
<dbReference type="Pfam" id="PF02826">
    <property type="entry name" value="2-Hacid_dh_C"/>
    <property type="match status" value="1"/>
</dbReference>
<evidence type="ECO:0000256" key="1">
    <source>
        <dbReference type="ARBA" id="ARBA00005854"/>
    </source>
</evidence>
<evidence type="ECO:0000256" key="3">
    <source>
        <dbReference type="ARBA" id="ARBA00023027"/>
    </source>
</evidence>
<dbReference type="GO" id="GO:0008465">
    <property type="term" value="F:hydroxypyruvate reductase (NADH) activity"/>
    <property type="evidence" value="ECO:0007669"/>
    <property type="project" value="UniProtKB-EC"/>
</dbReference>
<dbReference type="SUPFAM" id="SSF51735">
    <property type="entry name" value="NAD(P)-binding Rossmann-fold domains"/>
    <property type="match status" value="1"/>
</dbReference>
<dbReference type="Gene3D" id="3.40.50.720">
    <property type="entry name" value="NAD(P)-binding Rossmann-like Domain"/>
    <property type="match status" value="2"/>
</dbReference>
<name>A0A840EBS9_9BACT</name>
<dbReference type="PANTHER" id="PTHR43761">
    <property type="entry name" value="D-ISOMER SPECIFIC 2-HYDROXYACID DEHYDROGENASE FAMILY PROTEIN (AFU_ORTHOLOGUE AFUA_1G13630)"/>
    <property type="match status" value="1"/>
</dbReference>
<evidence type="ECO:0000256" key="4">
    <source>
        <dbReference type="RuleBase" id="RU003719"/>
    </source>
</evidence>
<dbReference type="EMBL" id="JACIFF010000004">
    <property type="protein sequence ID" value="MBB4079259.1"/>
    <property type="molecule type" value="Genomic_DNA"/>
</dbReference>
<dbReference type="RefSeq" id="WP_183495512.1">
    <property type="nucleotide sequence ID" value="NZ_JACIFF010000004.1"/>
</dbReference>
<proteinExistence type="inferred from homology"/>
<dbReference type="PROSITE" id="PS00671">
    <property type="entry name" value="D_2_HYDROXYACID_DH_3"/>
    <property type="match status" value="1"/>
</dbReference>
<dbReference type="InterPro" id="IPR006139">
    <property type="entry name" value="D-isomer_2_OHA_DH_cat_dom"/>
</dbReference>
<evidence type="ECO:0000259" key="5">
    <source>
        <dbReference type="Pfam" id="PF00389"/>
    </source>
</evidence>
<comment type="similarity">
    <text evidence="1 4">Belongs to the D-isomer specific 2-hydroxyacid dehydrogenase family.</text>
</comment>
<dbReference type="InterPro" id="IPR050418">
    <property type="entry name" value="D-iso_2-hydroxyacid_DH_PdxB"/>
</dbReference>
<feature type="domain" description="D-isomer specific 2-hydroxyacid dehydrogenase NAD-binding" evidence="6">
    <location>
        <begin position="112"/>
        <end position="291"/>
    </location>
</feature>
<dbReference type="InterPro" id="IPR006140">
    <property type="entry name" value="D-isomer_DH_NAD-bd"/>
</dbReference>
<dbReference type="InterPro" id="IPR029753">
    <property type="entry name" value="D-isomer_DH_CS"/>
</dbReference>
<evidence type="ECO:0000313" key="7">
    <source>
        <dbReference type="EMBL" id="MBB4079259.1"/>
    </source>
</evidence>
<dbReference type="SUPFAM" id="SSF52283">
    <property type="entry name" value="Formate/glycerate dehydrogenase catalytic domain-like"/>
    <property type="match status" value="1"/>
</dbReference>
<evidence type="ECO:0000259" key="6">
    <source>
        <dbReference type="Pfam" id="PF02826"/>
    </source>
</evidence>
<accession>A0A840EBS9</accession>
<gene>
    <name evidence="7" type="ORF">GGR28_001879</name>
</gene>
<keyword evidence="2 4" id="KW-0560">Oxidoreductase</keyword>
<dbReference type="Pfam" id="PF00389">
    <property type="entry name" value="2-Hacid_dh"/>
    <property type="match status" value="1"/>
</dbReference>
<reference evidence="7 8" key="1">
    <citation type="submission" date="2020-08" db="EMBL/GenBank/DDBJ databases">
        <title>Genomic Encyclopedia of Type Strains, Phase IV (KMG-IV): sequencing the most valuable type-strain genomes for metagenomic binning, comparative biology and taxonomic classification.</title>
        <authorList>
            <person name="Goeker M."/>
        </authorList>
    </citation>
    <scope>NUCLEOTIDE SEQUENCE [LARGE SCALE GENOMIC DNA]</scope>
    <source>
        <strain evidence="7 8">DSM 105137</strain>
    </source>
</reference>
<dbReference type="GO" id="GO:0051287">
    <property type="term" value="F:NAD binding"/>
    <property type="evidence" value="ECO:0007669"/>
    <property type="project" value="InterPro"/>
</dbReference>
<protein>
    <submittedName>
        <fullName evidence="7">Glycerate dehydrogenase</fullName>
        <ecNumber evidence="7">1.1.1.29</ecNumber>
    </submittedName>
</protein>
<dbReference type="CDD" id="cd12162">
    <property type="entry name" value="2-Hacid_dh_4"/>
    <property type="match status" value="1"/>
</dbReference>
<keyword evidence="8" id="KW-1185">Reference proteome</keyword>
<dbReference type="InterPro" id="IPR036291">
    <property type="entry name" value="NAD(P)-bd_dom_sf"/>
</dbReference>
<dbReference type="AlphaFoldDB" id="A0A840EBS9"/>
<feature type="domain" description="D-isomer specific 2-hydroxyacid dehydrogenase catalytic" evidence="5">
    <location>
        <begin position="20"/>
        <end position="311"/>
    </location>
</feature>
<dbReference type="PANTHER" id="PTHR43761:SF1">
    <property type="entry name" value="D-ISOMER SPECIFIC 2-HYDROXYACID DEHYDROGENASE CATALYTIC DOMAIN-CONTAINING PROTEIN-RELATED"/>
    <property type="match status" value="1"/>
</dbReference>
<organism evidence="7 8">
    <name type="scientific">Neolewinella aquimaris</name>
    <dbReference type="NCBI Taxonomy" id="1835722"/>
    <lineage>
        <taxon>Bacteria</taxon>
        <taxon>Pseudomonadati</taxon>
        <taxon>Bacteroidota</taxon>
        <taxon>Saprospiria</taxon>
        <taxon>Saprospirales</taxon>
        <taxon>Lewinellaceae</taxon>
        <taxon>Neolewinella</taxon>
    </lineage>
</organism>
<evidence type="ECO:0000256" key="2">
    <source>
        <dbReference type="ARBA" id="ARBA00023002"/>
    </source>
</evidence>
<comment type="caution">
    <text evidence="7">The sequence shown here is derived from an EMBL/GenBank/DDBJ whole genome shotgun (WGS) entry which is preliminary data.</text>
</comment>
<dbReference type="EC" id="1.1.1.29" evidence="7"/>
<sequence>MSAAPKIVFLDAASVDKLPTYDKFNELGEFTSYARTASAEFMEHATGAQVLITNKIELTAERIEQLPDLRLICVAATGTNNVDKDAAKARNIPVRNVSGYSTDSVAQLTMTALFAVAMDLIYLNRAVYEGHYGKAKDFTFWRHPFYELGGARFGIIGMGTIGRRVAELATAYGAKVVYYSSRGHDHDVPYPRAELDELLETCEVISIHCALTDDTRNLLGYAELKKMKPSAYLVNMARGGIVDEAALVRALNEDRIAGAAIDVFTEEPLPDDHVYLTVRDQHRLLLTPHVAWASVEARTRLIEGIMDNIRQGWE</sequence>